<keyword evidence="3" id="KW-0012">Acyltransferase</keyword>
<reference evidence="5 6" key="1">
    <citation type="submission" date="2019-03" db="EMBL/GenBank/DDBJ databases">
        <title>Genomic Encyclopedia of Type Strains, Phase IV (KMG-IV): sequencing the most valuable type-strain genomes for metagenomic binning, comparative biology and taxonomic classification.</title>
        <authorList>
            <person name="Goeker M."/>
        </authorList>
    </citation>
    <scope>NUCLEOTIDE SEQUENCE [LARGE SCALE GENOMIC DNA]</scope>
    <source>
        <strain evidence="5 6">DSM 26377</strain>
    </source>
</reference>
<keyword evidence="2 5" id="KW-0808">Transferase</keyword>
<feature type="domain" description="Thiolase-like protein type 1 additional C-terminal" evidence="4">
    <location>
        <begin position="418"/>
        <end position="493"/>
    </location>
</feature>
<dbReference type="RefSeq" id="WP_133882954.1">
    <property type="nucleotide sequence ID" value="NZ_MWIN01000009.1"/>
</dbReference>
<evidence type="ECO:0000313" key="6">
    <source>
        <dbReference type="Proteomes" id="UP000295341"/>
    </source>
</evidence>
<proteinExistence type="inferred from homology"/>
<keyword evidence="6" id="KW-1185">Reference proteome</keyword>
<dbReference type="Proteomes" id="UP000295341">
    <property type="component" value="Unassembled WGS sequence"/>
</dbReference>
<dbReference type="NCBIfam" id="NF006106">
    <property type="entry name" value="PRK08257.1-5"/>
    <property type="match status" value="1"/>
</dbReference>
<dbReference type="PANTHER" id="PTHR18919:SF139">
    <property type="entry name" value="THIOLASE-LIKE PROTEIN TYPE 1 ADDITIONAL C-TERMINAL DOMAIN-CONTAINING PROTEIN"/>
    <property type="match status" value="1"/>
</dbReference>
<evidence type="ECO:0000256" key="1">
    <source>
        <dbReference type="ARBA" id="ARBA00010982"/>
    </source>
</evidence>
<dbReference type="InterPro" id="IPR016039">
    <property type="entry name" value="Thiolase-like"/>
</dbReference>
<evidence type="ECO:0000256" key="3">
    <source>
        <dbReference type="ARBA" id="ARBA00023315"/>
    </source>
</evidence>
<dbReference type="AlphaFoldDB" id="A0A4R7P1P8"/>
<sequence>MSLPPDRIPVIVGVGEIVDRTRNPAEGREPLALMVEALRAAQDDASAALLAQLDSLDVICEYSWPYIDAPGLVARELGVSPRHSRYGDVGGESPVRYLHEAALRIQRGEATVAAVVGAEAQYTVAGAIRANLNLSWEQRDKKAVILTGREFSAPVAVDHGVCIPTNVYPLYENASSAHWGQTQREALQESGETWAALSRAAAKNPASWLQEPYTPEAITTPGEKNRLIAWPYTKHMVANPLVNQGGAVLLTSIANARALGIPESRWVRVLGGAAANEPRDYLERDQFWQSHAQNAVLERCVEIAGGDATRFAAMELYSCFPCVPKMARRTLKLPASAPLSVTGGLSFFGAPLNDYMTHAACAIVRTLRESPGSVGLLYGQGEFVTKHHALVMAPGAGDATAQATLPEEYKVQAQADARRGPVPAFVFDYAGPAQIETFTVIYQRDGKPEYGCVIARTPEGERLMARVPASDTATLAVLTDLDSQPVGKSGTVSRLDSKRLRWEAA</sequence>
<dbReference type="Gene3D" id="2.40.50.840">
    <property type="match status" value="1"/>
</dbReference>
<protein>
    <submittedName>
        <fullName evidence="5">Acetyl-CoA C-acetyltransferase</fullName>
    </submittedName>
</protein>
<dbReference type="Gene3D" id="3.40.47.10">
    <property type="match status" value="1"/>
</dbReference>
<organism evidence="5 6">
    <name type="scientific">Panacagrimonas perspica</name>
    <dbReference type="NCBI Taxonomy" id="381431"/>
    <lineage>
        <taxon>Bacteria</taxon>
        <taxon>Pseudomonadati</taxon>
        <taxon>Pseudomonadota</taxon>
        <taxon>Gammaproteobacteria</taxon>
        <taxon>Nevskiales</taxon>
        <taxon>Nevskiaceae</taxon>
        <taxon>Panacagrimonas</taxon>
    </lineage>
</organism>
<comment type="similarity">
    <text evidence="1">Belongs to the thiolase-like superfamily. Thiolase family.</text>
</comment>
<dbReference type="OrthoDB" id="4470569at2"/>
<gene>
    <name evidence="5" type="ORF">DFR24_3821</name>
</gene>
<dbReference type="InterPro" id="IPR040771">
    <property type="entry name" value="TLP1_add_C"/>
</dbReference>
<dbReference type="Pfam" id="PF18313">
    <property type="entry name" value="TLP1_add_C"/>
    <property type="match status" value="1"/>
</dbReference>
<dbReference type="GO" id="GO:0016746">
    <property type="term" value="F:acyltransferase activity"/>
    <property type="evidence" value="ECO:0007669"/>
    <property type="project" value="UniProtKB-KW"/>
</dbReference>
<evidence type="ECO:0000259" key="4">
    <source>
        <dbReference type="Pfam" id="PF18313"/>
    </source>
</evidence>
<evidence type="ECO:0000256" key="2">
    <source>
        <dbReference type="ARBA" id="ARBA00022679"/>
    </source>
</evidence>
<accession>A0A4R7P1P8</accession>
<dbReference type="SUPFAM" id="SSF53901">
    <property type="entry name" value="Thiolase-like"/>
    <property type="match status" value="1"/>
</dbReference>
<dbReference type="PANTHER" id="PTHR18919">
    <property type="entry name" value="ACETYL-COA C-ACYLTRANSFERASE"/>
    <property type="match status" value="1"/>
</dbReference>
<dbReference type="EMBL" id="SOBT01000010">
    <property type="protein sequence ID" value="TDU26790.1"/>
    <property type="molecule type" value="Genomic_DNA"/>
</dbReference>
<name>A0A4R7P1P8_9GAMM</name>
<evidence type="ECO:0000313" key="5">
    <source>
        <dbReference type="EMBL" id="TDU26790.1"/>
    </source>
</evidence>
<comment type="caution">
    <text evidence="5">The sequence shown here is derived from an EMBL/GenBank/DDBJ whole genome shotgun (WGS) entry which is preliminary data.</text>
</comment>